<dbReference type="InterPro" id="IPR023393">
    <property type="entry name" value="START-like_dom_sf"/>
</dbReference>
<name>A0A848KKU6_9NOCA</name>
<dbReference type="InterPro" id="IPR019587">
    <property type="entry name" value="Polyketide_cyclase/dehydratase"/>
</dbReference>
<gene>
    <name evidence="2" type="ORF">FGL95_28030</name>
</gene>
<accession>A0A848KKU6</accession>
<dbReference type="AlphaFoldDB" id="A0A848KKU6"/>
<protein>
    <submittedName>
        <fullName evidence="2">SRPBCC family protein</fullName>
    </submittedName>
</protein>
<dbReference type="Gene3D" id="3.30.530.20">
    <property type="match status" value="1"/>
</dbReference>
<dbReference type="Pfam" id="PF10604">
    <property type="entry name" value="Polyketide_cyc2"/>
    <property type="match status" value="1"/>
</dbReference>
<keyword evidence="3" id="KW-1185">Reference proteome</keyword>
<dbReference type="SUPFAM" id="SSF55961">
    <property type="entry name" value="Bet v1-like"/>
    <property type="match status" value="1"/>
</dbReference>
<evidence type="ECO:0000313" key="2">
    <source>
        <dbReference type="EMBL" id="NMN98889.1"/>
    </source>
</evidence>
<sequence>MPTRHQIRRNKVGHVANSAEVNATADHTFAYISDYRNIEKYMLGLERFEPTGTQTRGVGAEFTSTLDIGPMKLDLHLSVLEWVNDSRITLRCNAKKMEATTCMQLDSLRAESTQLSVTCDYTVGSGLTAKAIDVALLAFSKAAIRYVEKHLREQIEDTYTMRAQHRSMPPLPPKPADSTR</sequence>
<dbReference type="Proteomes" id="UP000535543">
    <property type="component" value="Unassembled WGS sequence"/>
</dbReference>
<evidence type="ECO:0000313" key="3">
    <source>
        <dbReference type="Proteomes" id="UP000535543"/>
    </source>
</evidence>
<proteinExistence type="predicted"/>
<evidence type="ECO:0000256" key="1">
    <source>
        <dbReference type="SAM" id="MobiDB-lite"/>
    </source>
</evidence>
<reference evidence="2 3" key="2">
    <citation type="submission" date="2020-06" db="EMBL/GenBank/DDBJ databases">
        <title>Antribacter stalactiti gen. nov., sp. nov., a new member of the family Nacardiaceae isolated from a cave.</title>
        <authorList>
            <person name="Kim I.S."/>
        </authorList>
    </citation>
    <scope>NUCLEOTIDE SEQUENCE [LARGE SCALE GENOMIC DNA]</scope>
    <source>
        <strain evidence="2 3">YC2-7</strain>
    </source>
</reference>
<organism evidence="2 3">
    <name type="scientific">Antrihabitans stalactiti</name>
    <dbReference type="NCBI Taxonomy" id="2584121"/>
    <lineage>
        <taxon>Bacteria</taxon>
        <taxon>Bacillati</taxon>
        <taxon>Actinomycetota</taxon>
        <taxon>Actinomycetes</taxon>
        <taxon>Mycobacteriales</taxon>
        <taxon>Nocardiaceae</taxon>
        <taxon>Antrihabitans</taxon>
    </lineage>
</organism>
<dbReference type="EMBL" id="VCQU01000013">
    <property type="protein sequence ID" value="NMN98889.1"/>
    <property type="molecule type" value="Genomic_DNA"/>
</dbReference>
<comment type="caution">
    <text evidence="2">The sequence shown here is derived from an EMBL/GenBank/DDBJ whole genome shotgun (WGS) entry which is preliminary data.</text>
</comment>
<feature type="compositionally biased region" description="Pro residues" evidence="1">
    <location>
        <begin position="169"/>
        <end position="180"/>
    </location>
</feature>
<feature type="region of interest" description="Disordered" evidence="1">
    <location>
        <begin position="160"/>
        <end position="180"/>
    </location>
</feature>
<reference evidence="2 3" key="1">
    <citation type="submission" date="2019-05" db="EMBL/GenBank/DDBJ databases">
        <authorList>
            <person name="Lee S.D."/>
        </authorList>
    </citation>
    <scope>NUCLEOTIDE SEQUENCE [LARGE SCALE GENOMIC DNA]</scope>
    <source>
        <strain evidence="2 3">YC2-7</strain>
    </source>
</reference>
<dbReference type="CDD" id="cd07812">
    <property type="entry name" value="SRPBCC"/>
    <property type="match status" value="1"/>
</dbReference>